<dbReference type="Proteomes" id="UP000829354">
    <property type="component" value="Chromosome V"/>
</dbReference>
<name>A0AAE9JP40_CAEBR</name>
<evidence type="ECO:0000256" key="1">
    <source>
        <dbReference type="ARBA" id="ARBA00004370"/>
    </source>
</evidence>
<dbReference type="SUPFAM" id="SSF81321">
    <property type="entry name" value="Family A G protein-coupled receptor-like"/>
    <property type="match status" value="1"/>
</dbReference>
<dbReference type="InterPro" id="IPR019427">
    <property type="entry name" value="7TM_GPCR_serpentine_rcpt_Srw"/>
</dbReference>
<keyword evidence="2 5" id="KW-0812">Transmembrane</keyword>
<evidence type="ECO:0000256" key="2">
    <source>
        <dbReference type="ARBA" id="ARBA00022692"/>
    </source>
</evidence>
<feature type="transmembrane region" description="Helical" evidence="5">
    <location>
        <begin position="247"/>
        <end position="267"/>
    </location>
</feature>
<dbReference type="GO" id="GO:0008528">
    <property type="term" value="F:G protein-coupled peptide receptor activity"/>
    <property type="evidence" value="ECO:0007669"/>
    <property type="project" value="InterPro"/>
</dbReference>
<dbReference type="EMBL" id="CP092624">
    <property type="protein sequence ID" value="UMM37975.1"/>
    <property type="molecule type" value="Genomic_DNA"/>
</dbReference>
<dbReference type="Pfam" id="PF10324">
    <property type="entry name" value="7TM_GPCR_Srw"/>
    <property type="match status" value="1"/>
</dbReference>
<dbReference type="PANTHER" id="PTHR46846:SF3">
    <property type="entry name" value="G-PROTEIN COUPLED RECEPTORS FAMILY 1 PROFILE DOMAIN-CONTAINING PROTEIN-RELATED"/>
    <property type="match status" value="1"/>
</dbReference>
<dbReference type="GO" id="GO:0016020">
    <property type="term" value="C:membrane"/>
    <property type="evidence" value="ECO:0007669"/>
    <property type="project" value="UniProtKB-SubCell"/>
</dbReference>
<reference evidence="7 8" key="1">
    <citation type="submission" date="2022-04" db="EMBL/GenBank/DDBJ databases">
        <title>Chromosome-level reference genomes for two strains of Caenorhabditis briggsae: an improved platform for comparative genomics.</title>
        <authorList>
            <person name="Stevens L."/>
            <person name="Andersen E."/>
        </authorList>
    </citation>
    <scope>NUCLEOTIDE SEQUENCE [LARGE SCALE GENOMIC DNA]</scope>
    <source>
        <strain evidence="7">VX34</strain>
        <tissue evidence="7">Whole-organism</tissue>
    </source>
</reference>
<feature type="transmembrane region" description="Helical" evidence="5">
    <location>
        <begin position="330"/>
        <end position="355"/>
    </location>
</feature>
<feature type="transmembrane region" description="Helical" evidence="5">
    <location>
        <begin position="288"/>
        <end position="310"/>
    </location>
</feature>
<evidence type="ECO:0000256" key="5">
    <source>
        <dbReference type="SAM" id="Phobius"/>
    </source>
</evidence>
<gene>
    <name evidence="7" type="ORF">L5515_009574</name>
</gene>
<evidence type="ECO:0000313" key="7">
    <source>
        <dbReference type="EMBL" id="UMM37975.1"/>
    </source>
</evidence>
<feature type="transmembrane region" description="Helical" evidence="5">
    <location>
        <begin position="177"/>
        <end position="195"/>
    </location>
</feature>
<accession>A0AAE9JP40</accession>
<dbReference type="PANTHER" id="PTHR46846">
    <property type="entry name" value="SERPENTINE RECEPTOR, CLASS W-RELATED"/>
    <property type="match status" value="1"/>
</dbReference>
<protein>
    <recommendedName>
        <fullName evidence="6">G-protein coupled receptors family 1 profile domain-containing protein</fullName>
    </recommendedName>
</protein>
<organism evidence="7 8">
    <name type="scientific">Caenorhabditis briggsae</name>
    <dbReference type="NCBI Taxonomy" id="6238"/>
    <lineage>
        <taxon>Eukaryota</taxon>
        <taxon>Metazoa</taxon>
        <taxon>Ecdysozoa</taxon>
        <taxon>Nematoda</taxon>
        <taxon>Chromadorea</taxon>
        <taxon>Rhabditida</taxon>
        <taxon>Rhabditina</taxon>
        <taxon>Rhabditomorpha</taxon>
        <taxon>Rhabditoidea</taxon>
        <taxon>Rhabditidae</taxon>
        <taxon>Peloderinae</taxon>
        <taxon>Caenorhabditis</taxon>
    </lineage>
</organism>
<evidence type="ECO:0000313" key="8">
    <source>
        <dbReference type="Proteomes" id="UP000829354"/>
    </source>
</evidence>
<dbReference type="Gene3D" id="1.20.1070.10">
    <property type="entry name" value="Rhodopsin 7-helix transmembrane proteins"/>
    <property type="match status" value="1"/>
</dbReference>
<dbReference type="InterPro" id="IPR017452">
    <property type="entry name" value="GPCR_Rhodpsn_7TM"/>
</dbReference>
<keyword evidence="3 5" id="KW-1133">Transmembrane helix</keyword>
<evidence type="ECO:0000256" key="4">
    <source>
        <dbReference type="ARBA" id="ARBA00023136"/>
    </source>
</evidence>
<sequence>MKIPKNDYFTDQDQEDYDIMVEYYENYYEDNQSDEAFNLIDNLSVEINLNLQVLTWFINLFHLIVLTRKQLRSNAIFIFMIAICISDLINLALCNYDFDLQYTDSSVPRKIVPDTVTYYCMKDKWMPIYIEGQIRSTVFEVTKRLSVWFAIVMSFIRTISVIFPMSNRVQTVSSPKWTLLIILGITVVWLIEHTWHMPWFYRYFWLPDIMPKFCPWQPKTETQVHVLVFPETLTNWLIENFDIVETILKFLPAILYPILTVFLLCQLSAYKRKRQKSVASEKSDNTNLLVLVMTITFMLSEGTSGFHGLIEHYRVNWMRWTRGTNWTLYISLITLQFPTLRTVNVLSHVIICLIMSQAYRDAIKSLFCCFKKEKNKFSAATVVRKSTSVSKTSSLATIA</sequence>
<feature type="transmembrane region" description="Helical" evidence="5">
    <location>
        <begin position="74"/>
        <end position="93"/>
    </location>
</feature>
<keyword evidence="8" id="KW-1185">Reference proteome</keyword>
<feature type="domain" description="G-protein coupled receptors family 1 profile" evidence="6">
    <location>
        <begin position="58"/>
        <end position="299"/>
    </location>
</feature>
<keyword evidence="4 5" id="KW-0472">Membrane</keyword>
<comment type="subcellular location">
    <subcellularLocation>
        <location evidence="1">Membrane</location>
    </subcellularLocation>
</comment>
<proteinExistence type="predicted"/>
<dbReference type="PROSITE" id="PS50262">
    <property type="entry name" value="G_PROTEIN_RECEP_F1_2"/>
    <property type="match status" value="1"/>
</dbReference>
<feature type="transmembrane region" description="Helical" evidence="5">
    <location>
        <begin position="145"/>
        <end position="165"/>
    </location>
</feature>
<evidence type="ECO:0000259" key="6">
    <source>
        <dbReference type="PROSITE" id="PS50262"/>
    </source>
</evidence>
<dbReference type="AlphaFoldDB" id="A0AAE9JP40"/>
<evidence type="ECO:0000256" key="3">
    <source>
        <dbReference type="ARBA" id="ARBA00022989"/>
    </source>
</evidence>